<proteinExistence type="predicted"/>
<name>A0A426XT84_ENSVE</name>
<dbReference type="Proteomes" id="UP000287651">
    <property type="component" value="Unassembled WGS sequence"/>
</dbReference>
<dbReference type="AlphaFoldDB" id="A0A426XT84"/>
<reference evidence="2 3" key="1">
    <citation type="journal article" date="2014" name="Agronomy (Basel)">
        <title>A Draft Genome Sequence for Ensete ventricosum, the Drought-Tolerant Tree Against Hunger.</title>
        <authorList>
            <person name="Harrison J."/>
            <person name="Moore K.A."/>
            <person name="Paszkiewicz K."/>
            <person name="Jones T."/>
            <person name="Grant M."/>
            <person name="Ambacheew D."/>
            <person name="Muzemil S."/>
            <person name="Studholme D.J."/>
        </authorList>
    </citation>
    <scope>NUCLEOTIDE SEQUENCE [LARGE SCALE GENOMIC DNA]</scope>
</reference>
<evidence type="ECO:0000256" key="1">
    <source>
        <dbReference type="SAM" id="MobiDB-lite"/>
    </source>
</evidence>
<feature type="non-terminal residue" evidence="2">
    <location>
        <position position="1"/>
    </location>
</feature>
<protein>
    <submittedName>
        <fullName evidence="2">Uncharacterized protein</fullName>
    </submittedName>
</protein>
<comment type="caution">
    <text evidence="2">The sequence shown here is derived from an EMBL/GenBank/DDBJ whole genome shotgun (WGS) entry which is preliminary data.</text>
</comment>
<sequence length="137" mass="15470">RIDRGGGDGSRRGRVVRGGGANRERGFRLRLPRGPQDPAKEVEPSRRPLLWLPVGVGSAVDMVVGGCRYVMKRIRLAKQTEKFQRTAYQEVIGSGYVEIRVPVLDDMWKLRVHCDRADRIKKARGILFSEEVSPKES</sequence>
<evidence type="ECO:0000313" key="3">
    <source>
        <dbReference type="Proteomes" id="UP000287651"/>
    </source>
</evidence>
<dbReference type="EMBL" id="AMZH03017653">
    <property type="protein sequence ID" value="RRT42692.1"/>
    <property type="molecule type" value="Genomic_DNA"/>
</dbReference>
<gene>
    <name evidence="2" type="ORF">B296_00055000</name>
</gene>
<evidence type="ECO:0000313" key="2">
    <source>
        <dbReference type="EMBL" id="RRT42692.1"/>
    </source>
</evidence>
<feature type="compositionally biased region" description="Basic and acidic residues" evidence="1">
    <location>
        <begin position="1"/>
        <end position="11"/>
    </location>
</feature>
<organism evidence="2 3">
    <name type="scientific">Ensete ventricosum</name>
    <name type="common">Abyssinian banana</name>
    <name type="synonym">Musa ensete</name>
    <dbReference type="NCBI Taxonomy" id="4639"/>
    <lineage>
        <taxon>Eukaryota</taxon>
        <taxon>Viridiplantae</taxon>
        <taxon>Streptophyta</taxon>
        <taxon>Embryophyta</taxon>
        <taxon>Tracheophyta</taxon>
        <taxon>Spermatophyta</taxon>
        <taxon>Magnoliopsida</taxon>
        <taxon>Liliopsida</taxon>
        <taxon>Zingiberales</taxon>
        <taxon>Musaceae</taxon>
        <taxon>Ensete</taxon>
    </lineage>
</organism>
<accession>A0A426XT84</accession>
<feature type="region of interest" description="Disordered" evidence="1">
    <location>
        <begin position="1"/>
        <end position="42"/>
    </location>
</feature>